<protein>
    <recommendedName>
        <fullName evidence="5">Prohead serine protease domain-containing protein</fullName>
    </recommendedName>
</protein>
<dbReference type="AlphaFoldDB" id="A0A4R6RAT4"/>
<dbReference type="Proteomes" id="UP000294547">
    <property type="component" value="Unassembled WGS sequence"/>
</dbReference>
<evidence type="ECO:0000256" key="1">
    <source>
        <dbReference type="ARBA" id="ARBA00022612"/>
    </source>
</evidence>
<dbReference type="GO" id="GO:0006508">
    <property type="term" value="P:proteolysis"/>
    <property type="evidence" value="ECO:0007669"/>
    <property type="project" value="UniProtKB-KW"/>
</dbReference>
<evidence type="ECO:0000313" key="6">
    <source>
        <dbReference type="EMBL" id="TDP83223.1"/>
    </source>
</evidence>
<dbReference type="EMBL" id="SNXY01000009">
    <property type="protein sequence ID" value="TDP83223.1"/>
    <property type="molecule type" value="Genomic_DNA"/>
</dbReference>
<keyword evidence="1" id="KW-1188">Viral release from host cell</keyword>
<evidence type="ECO:0000256" key="2">
    <source>
        <dbReference type="ARBA" id="ARBA00022670"/>
    </source>
</evidence>
<feature type="domain" description="Prohead serine protease" evidence="5">
    <location>
        <begin position="50"/>
        <end position="181"/>
    </location>
</feature>
<dbReference type="NCBIfam" id="TIGR01543">
    <property type="entry name" value="proheadase_HK97"/>
    <property type="match status" value="1"/>
</dbReference>
<proteinExistence type="predicted"/>
<evidence type="ECO:0000256" key="3">
    <source>
        <dbReference type="ARBA" id="ARBA00022801"/>
    </source>
</evidence>
<gene>
    <name evidence="6" type="ORF">EDD54_3182</name>
</gene>
<name>A0A4R6RAT4_9HYPH</name>
<accession>A0A4R6RAT4</accession>
<reference evidence="6 7" key="1">
    <citation type="submission" date="2019-03" db="EMBL/GenBank/DDBJ databases">
        <title>Genomic Encyclopedia of Type Strains, Phase IV (KMG-IV): sequencing the most valuable type-strain genomes for metagenomic binning, comparative biology and taxonomic classification.</title>
        <authorList>
            <person name="Goeker M."/>
        </authorList>
    </citation>
    <scope>NUCLEOTIDE SEQUENCE [LARGE SCALE GENOMIC DNA]</scope>
    <source>
        <strain evidence="6 7">DSM 102969</strain>
    </source>
</reference>
<evidence type="ECO:0000256" key="4">
    <source>
        <dbReference type="SAM" id="MobiDB-lite"/>
    </source>
</evidence>
<keyword evidence="3" id="KW-0378">Hydrolase</keyword>
<dbReference type="InterPro" id="IPR006433">
    <property type="entry name" value="Prohead_protease"/>
</dbReference>
<evidence type="ECO:0000313" key="7">
    <source>
        <dbReference type="Proteomes" id="UP000294547"/>
    </source>
</evidence>
<dbReference type="OrthoDB" id="9804926at2"/>
<sequence length="206" mass="21390">MSAAARSAPGAAPTRRPAPTSPAADTRRSARTPLAAPSRRSDPAAFAADGVFAGYASLFGVVDLTGDVVLSGAFRASLARRGADGVKMLYQHDPAAPIGRWLEIAEDARGLAVVGELHLGLPRAREVAALLSAGIVDGLSIGFRTVKARSDRRTGVRHVAEIDLWEISVVTFPMLPAARVTRLGAADDPAARLVRDLAAAAGTLRP</sequence>
<evidence type="ECO:0000259" key="5">
    <source>
        <dbReference type="Pfam" id="PF04586"/>
    </source>
</evidence>
<feature type="region of interest" description="Disordered" evidence="4">
    <location>
        <begin position="1"/>
        <end position="41"/>
    </location>
</feature>
<comment type="caution">
    <text evidence="6">The sequence shown here is derived from an EMBL/GenBank/DDBJ whole genome shotgun (WGS) entry which is preliminary data.</text>
</comment>
<dbReference type="Pfam" id="PF04586">
    <property type="entry name" value="Peptidase_S78"/>
    <property type="match status" value="1"/>
</dbReference>
<dbReference type="RefSeq" id="WP_126537985.1">
    <property type="nucleotide sequence ID" value="NZ_BSPM01000009.1"/>
</dbReference>
<organism evidence="6 7">
    <name type="scientific">Oharaeibacter diazotrophicus</name>
    <dbReference type="NCBI Taxonomy" id="1920512"/>
    <lineage>
        <taxon>Bacteria</taxon>
        <taxon>Pseudomonadati</taxon>
        <taxon>Pseudomonadota</taxon>
        <taxon>Alphaproteobacteria</taxon>
        <taxon>Hyphomicrobiales</taxon>
        <taxon>Pleomorphomonadaceae</taxon>
        <taxon>Oharaeibacter</taxon>
    </lineage>
</organism>
<feature type="compositionally biased region" description="Low complexity" evidence="4">
    <location>
        <begin position="1"/>
        <end position="24"/>
    </location>
</feature>
<dbReference type="GO" id="GO:0008233">
    <property type="term" value="F:peptidase activity"/>
    <property type="evidence" value="ECO:0007669"/>
    <property type="project" value="UniProtKB-KW"/>
</dbReference>
<keyword evidence="7" id="KW-1185">Reference proteome</keyword>
<dbReference type="InterPro" id="IPR054613">
    <property type="entry name" value="Peptidase_S78_dom"/>
</dbReference>
<keyword evidence="2" id="KW-0645">Protease</keyword>
<dbReference type="SUPFAM" id="SSF50789">
    <property type="entry name" value="Herpes virus serine proteinase, assemblin"/>
    <property type="match status" value="1"/>
</dbReference>